<dbReference type="HOGENOM" id="CLU_073981_2_1_14"/>
<evidence type="ECO:0000256" key="2">
    <source>
        <dbReference type="ARBA" id="ARBA00022917"/>
    </source>
</evidence>
<sequence length="195" mass="23058">MSSKEKDKVENIPLKDWSSELKTDFEHIKKRMNEKLEEFAISRLNPTHFYSLQVEYEGNLVSLSEIALVNLEKARLLTIKPYLPSQKITHDIEKSIKKAKPNLTINIKDNELRCSIPEPTQEIREEKIKSGKQIVEEAKIALRNKRKDLQKYFKNSVQSENQKHSHREQLDKEISKYVLELEDNWSKKEKELRTL</sequence>
<organism evidence="4 5">
    <name type="scientific">Mycoplasma suis (strain KI_3806)</name>
    <dbReference type="NCBI Taxonomy" id="708248"/>
    <lineage>
        <taxon>Bacteria</taxon>
        <taxon>Bacillati</taxon>
        <taxon>Mycoplasmatota</taxon>
        <taxon>Mollicutes</taxon>
        <taxon>Mycoplasmataceae</taxon>
        <taxon>Mycoplasma</taxon>
    </lineage>
</organism>
<protein>
    <submittedName>
        <fullName evidence="4">Ribosome-recycling factor</fullName>
    </submittedName>
</protein>
<dbReference type="KEGG" id="msk:MSUIS_04400"/>
<dbReference type="EMBL" id="FQ790233">
    <property type="protein sequence ID" value="CBZ40533.1"/>
    <property type="molecule type" value="Genomic_DNA"/>
</dbReference>
<proteinExistence type="inferred from homology"/>
<dbReference type="InterPro" id="IPR023584">
    <property type="entry name" value="Ribosome_recyc_fac_dom"/>
</dbReference>
<feature type="domain" description="Ribosome recycling factor" evidence="3">
    <location>
        <begin position="33"/>
        <end position="192"/>
    </location>
</feature>
<dbReference type="InterPro" id="IPR036191">
    <property type="entry name" value="RRF_sf"/>
</dbReference>
<dbReference type="InterPro" id="IPR002661">
    <property type="entry name" value="Ribosome_recyc_fac"/>
</dbReference>
<evidence type="ECO:0000313" key="4">
    <source>
        <dbReference type="EMBL" id="CBZ40533.1"/>
    </source>
</evidence>
<gene>
    <name evidence="4" type="primary">frr</name>
    <name evidence="4" type="ORF">MSUIS_04400</name>
</gene>
<dbReference type="GO" id="GO:0006412">
    <property type="term" value="P:translation"/>
    <property type="evidence" value="ECO:0007669"/>
    <property type="project" value="UniProtKB-KW"/>
</dbReference>
<dbReference type="AlphaFoldDB" id="F0V1K2"/>
<dbReference type="PANTHER" id="PTHR20982">
    <property type="entry name" value="RIBOSOME RECYCLING FACTOR"/>
    <property type="match status" value="1"/>
</dbReference>
<dbReference type="Pfam" id="PF01765">
    <property type="entry name" value="RRF"/>
    <property type="match status" value="1"/>
</dbReference>
<evidence type="ECO:0000259" key="3">
    <source>
        <dbReference type="Pfam" id="PF01765"/>
    </source>
</evidence>
<evidence type="ECO:0000313" key="5">
    <source>
        <dbReference type="Proteomes" id="UP000008645"/>
    </source>
</evidence>
<dbReference type="Gene3D" id="1.10.132.20">
    <property type="entry name" value="Ribosome-recycling factor"/>
    <property type="match status" value="1"/>
</dbReference>
<comment type="similarity">
    <text evidence="1">Belongs to the RRF family.</text>
</comment>
<name>F0V1K2_MYCS3</name>
<evidence type="ECO:0000256" key="1">
    <source>
        <dbReference type="ARBA" id="ARBA00005912"/>
    </source>
</evidence>
<keyword evidence="2" id="KW-0648">Protein biosynthesis</keyword>
<dbReference type="GO" id="GO:0043023">
    <property type="term" value="F:ribosomal large subunit binding"/>
    <property type="evidence" value="ECO:0007669"/>
    <property type="project" value="TreeGrafter"/>
</dbReference>
<dbReference type="Proteomes" id="UP000008645">
    <property type="component" value="Chromosome"/>
</dbReference>
<accession>F0V1K2</accession>
<dbReference type="RefSeq" id="WP_013609136.1">
    <property type="nucleotide sequence ID" value="NC_015153.1"/>
</dbReference>
<dbReference type="OrthoDB" id="397276at2"/>
<dbReference type="PANTHER" id="PTHR20982:SF3">
    <property type="entry name" value="MITOCHONDRIAL RIBOSOME RECYCLING FACTOR PSEUDO 1"/>
    <property type="match status" value="1"/>
</dbReference>
<reference evidence="4 5" key="1">
    <citation type="journal article" date="2011" name="J. Bacteriol.">
        <title>Complete genome sequence of the hemotrophic Mycoplasma suis strain KI3806.</title>
        <authorList>
            <person name="Oehlerking J."/>
            <person name="Kube M."/>
            <person name="Felder K.M."/>
            <person name="Matter D."/>
            <person name="Wittenbrink M.M."/>
            <person name="Schwarzenbach S."/>
            <person name="Kramer M.M."/>
            <person name="Hoelzle K."/>
            <person name="Hoelzle L.E."/>
        </authorList>
    </citation>
    <scope>NUCLEOTIDE SEQUENCE [LARGE SCALE GENOMIC DNA]</scope>
    <source>
        <strain evidence="5">KI_3806</strain>
    </source>
</reference>
<dbReference type="Gene3D" id="3.30.1360.40">
    <property type="match status" value="1"/>
</dbReference>
<dbReference type="SUPFAM" id="SSF55194">
    <property type="entry name" value="Ribosome recycling factor, RRF"/>
    <property type="match status" value="1"/>
</dbReference>